<name>A0A8C3SJT5_CHESE</name>
<accession>A0A8C3SJT5</accession>
<organism evidence="1 2">
    <name type="scientific">Chelydra serpentina</name>
    <name type="common">Snapping turtle</name>
    <name type="synonym">Testudo serpentina</name>
    <dbReference type="NCBI Taxonomy" id="8475"/>
    <lineage>
        <taxon>Eukaryota</taxon>
        <taxon>Metazoa</taxon>
        <taxon>Chordata</taxon>
        <taxon>Craniata</taxon>
        <taxon>Vertebrata</taxon>
        <taxon>Euteleostomi</taxon>
        <taxon>Archelosauria</taxon>
        <taxon>Testudinata</taxon>
        <taxon>Testudines</taxon>
        <taxon>Cryptodira</taxon>
        <taxon>Durocryptodira</taxon>
        <taxon>Americhelydia</taxon>
        <taxon>Chelydroidea</taxon>
        <taxon>Chelydridae</taxon>
        <taxon>Chelydra</taxon>
    </lineage>
</organism>
<dbReference type="AlphaFoldDB" id="A0A8C3SJT5"/>
<dbReference type="Ensembl" id="ENSCSRT00000016026.1">
    <property type="protein sequence ID" value="ENSCSRP00000015369.1"/>
    <property type="gene ID" value="ENSCSRG00000011737.1"/>
</dbReference>
<reference evidence="1" key="1">
    <citation type="submission" date="2025-05" db="UniProtKB">
        <authorList>
            <consortium name="Ensembl"/>
        </authorList>
    </citation>
    <scope>IDENTIFICATION</scope>
</reference>
<dbReference type="Proteomes" id="UP000694403">
    <property type="component" value="Unplaced"/>
</dbReference>
<evidence type="ECO:0000313" key="2">
    <source>
        <dbReference type="Proteomes" id="UP000694403"/>
    </source>
</evidence>
<protein>
    <submittedName>
        <fullName evidence="1">Uncharacterized protein</fullName>
    </submittedName>
</protein>
<proteinExistence type="predicted"/>
<evidence type="ECO:0000313" key="1">
    <source>
        <dbReference type="Ensembl" id="ENSCSRP00000015369.1"/>
    </source>
</evidence>
<keyword evidence="2" id="KW-1185">Reference proteome</keyword>
<dbReference type="Ensembl" id="ENSCSRT00000017857.1">
    <property type="protein sequence ID" value="ENSCSRP00000017067.1"/>
    <property type="gene ID" value="ENSCSRG00000013132.1"/>
</dbReference>
<sequence length="62" mass="7224">MTGAPPRKYRSQTTPMKSCPLKPLSLKSFPSLFRLEFCERRPEFLVRNRGTERLSNLPKVTQ</sequence>